<comment type="caution">
    <text evidence="3">The sequence shown here is derived from an EMBL/GenBank/DDBJ whole genome shotgun (WGS) entry which is preliminary data.</text>
</comment>
<dbReference type="GO" id="GO:0008761">
    <property type="term" value="F:UDP-N-acetylglucosamine 2-epimerase activity"/>
    <property type="evidence" value="ECO:0007669"/>
    <property type="project" value="UniProtKB-EC"/>
</dbReference>
<protein>
    <submittedName>
        <fullName evidence="3">UDP-N-acetylglucosamine 2-epimerase (Non-hydrolyzing)</fullName>
        <ecNumber evidence="3">5.1.3.14</ecNumber>
    </submittedName>
</protein>
<dbReference type="Proteomes" id="UP000265431">
    <property type="component" value="Unassembled WGS sequence"/>
</dbReference>
<proteinExistence type="inferred from homology"/>
<gene>
    <name evidence="3" type="ORF">D1224_15230</name>
</gene>
<dbReference type="NCBIfam" id="TIGR00236">
    <property type="entry name" value="wecB"/>
    <property type="match status" value="1"/>
</dbReference>
<dbReference type="PANTHER" id="PTHR43174">
    <property type="entry name" value="UDP-N-ACETYLGLUCOSAMINE 2-EPIMERASE"/>
    <property type="match status" value="1"/>
</dbReference>
<dbReference type="CDD" id="cd03786">
    <property type="entry name" value="GTB_UDP-GlcNAc_2-Epimerase"/>
    <property type="match status" value="1"/>
</dbReference>
<keyword evidence="1 3" id="KW-0413">Isomerase</keyword>
<evidence type="ECO:0000313" key="4">
    <source>
        <dbReference type="Proteomes" id="UP000265431"/>
    </source>
</evidence>
<dbReference type="EMBL" id="QWGB01000014">
    <property type="protein sequence ID" value="RIJ20470.1"/>
    <property type="molecule type" value="Genomic_DNA"/>
</dbReference>
<dbReference type="Pfam" id="PF02350">
    <property type="entry name" value="Epimerase_2"/>
    <property type="match status" value="1"/>
</dbReference>
<sequence length="361" mass="40016">MRSDPTLKKVVTVVGARPQFVKSSVVSRALQREEGVQEVLLHTGQHFDTSMSDVFFQQLDIPAPKYMLNLGGGTHGLMTGRMLEQIEAVLLKEQPNRVLVYGDTNSTLAAALAAVKLHIPVAHVEAGLRSFDRKMPEEINRILTDQVSDILFCPTESAVRNLSNEEIYRKHPAQIVRIGDVMEDATRLFGDKSRRPQNCELERGFILATAHRAENTNCQMRLKGIVKGLNALNQVRPVVLPLHPRTRHALARLDVALEFKTIAPVGYLEMLWLLQHCGLVATDSGGVQKEAFFHGKHCITLRDSTEWVELLDEDVNVLVGTDARTIEREGIRRLDMVAENDGSLYGGGHAGPKIASLIAKA</sequence>
<dbReference type="RefSeq" id="WP_119380786.1">
    <property type="nucleotide sequence ID" value="NZ_QWGB01000014.1"/>
</dbReference>
<evidence type="ECO:0000256" key="1">
    <source>
        <dbReference type="RuleBase" id="RU003513"/>
    </source>
</evidence>
<dbReference type="PANTHER" id="PTHR43174:SF1">
    <property type="entry name" value="UDP-N-ACETYLGLUCOSAMINE 2-EPIMERASE"/>
    <property type="match status" value="1"/>
</dbReference>
<reference evidence="3 4" key="1">
    <citation type="submission" date="2018-08" db="EMBL/GenBank/DDBJ databases">
        <title>Henriciella mobilis sp. nov., isolated from seawater.</title>
        <authorList>
            <person name="Cheng H."/>
            <person name="Wu Y.-H."/>
            <person name="Xu X.-W."/>
            <person name="Guo L.-L."/>
        </authorList>
    </citation>
    <scope>NUCLEOTIDE SEQUENCE [LARGE SCALE GENOMIC DNA]</scope>
    <source>
        <strain evidence="3 4">CCUG66934</strain>
    </source>
</reference>
<evidence type="ECO:0000313" key="3">
    <source>
        <dbReference type="EMBL" id="RIJ20470.1"/>
    </source>
</evidence>
<dbReference type="AlphaFoldDB" id="A0A399QND8"/>
<dbReference type="InterPro" id="IPR029767">
    <property type="entry name" value="WecB-like"/>
</dbReference>
<dbReference type="Gene3D" id="3.40.50.2000">
    <property type="entry name" value="Glycogen Phosphorylase B"/>
    <property type="match status" value="2"/>
</dbReference>
<feature type="domain" description="UDP-N-acetylglucosamine 2-epimerase" evidence="2">
    <location>
        <begin position="28"/>
        <end position="358"/>
    </location>
</feature>
<comment type="similarity">
    <text evidence="1">Belongs to the UDP-N-acetylglucosamine 2-epimerase family.</text>
</comment>
<organism evidence="3 4">
    <name type="scientific">Henriciella barbarensis</name>
    <dbReference type="NCBI Taxonomy" id="86342"/>
    <lineage>
        <taxon>Bacteria</taxon>
        <taxon>Pseudomonadati</taxon>
        <taxon>Pseudomonadota</taxon>
        <taxon>Alphaproteobacteria</taxon>
        <taxon>Hyphomonadales</taxon>
        <taxon>Hyphomonadaceae</taxon>
        <taxon>Henriciella</taxon>
    </lineage>
</organism>
<name>A0A399QND8_9PROT</name>
<accession>A0A399QND8</accession>
<dbReference type="EC" id="5.1.3.14" evidence="3"/>
<dbReference type="OrthoDB" id="9803238at2"/>
<evidence type="ECO:0000259" key="2">
    <source>
        <dbReference type="Pfam" id="PF02350"/>
    </source>
</evidence>
<keyword evidence="4" id="KW-1185">Reference proteome</keyword>
<dbReference type="InterPro" id="IPR003331">
    <property type="entry name" value="UDP_GlcNAc_Epimerase_2_dom"/>
</dbReference>
<dbReference type="SUPFAM" id="SSF53756">
    <property type="entry name" value="UDP-Glycosyltransferase/glycogen phosphorylase"/>
    <property type="match status" value="1"/>
</dbReference>